<sequence>MAYIRKLFGSLISRMLLLTIVSVVLAQSLTSLFWVTQIADSEKNVVLTNAENLGNSAVSTISFFQKLPNTYRHLVLEQLRDLGGSRFFVSLNKQMVDINPINDSELKQQVLTDIKSIVYKKLGDHRTLLLEFSSPDDLHVINNNILLKDLPPSWGAYNLIIPSVSSPILVLQMELAQDEWLYLAAVLPPPYLLDDLPVISAQQFVSIIFTTLILLVLIYIAFHWQTKPLKNLASAVGEFSIDFTKPPLQEKGATEIVAATRAFNHMQQKLQSYIKDREVLFRSVSHDLKTPITRLRLRSELLEDEKQTAAFNVDLEDLEMLVKAALQTVKDTDIHENIADIDIQKLLLQIVGTQQDVVTLHINTHTNFRGKPHALKRSLSNLIDNAVKYGEQVDIYVKDSAQSLVIVIKDQGPGIAESALSSIFTPYVRLHDDQEGHGLGLGIARNIIQAHGGDIRIFNHPKGGLEVCVILPRTYR</sequence>
<keyword evidence="11 18" id="KW-0067">ATP-binding</keyword>
<evidence type="ECO:0000256" key="2">
    <source>
        <dbReference type="ARBA" id="ARBA00004429"/>
    </source>
</evidence>
<dbReference type="EC" id="2.7.13.3" evidence="3"/>
<dbReference type="PANTHER" id="PTHR44936">
    <property type="entry name" value="SENSOR PROTEIN CREC"/>
    <property type="match status" value="1"/>
</dbReference>
<dbReference type="SMART" id="SM00388">
    <property type="entry name" value="HisKA"/>
    <property type="match status" value="1"/>
</dbReference>
<keyword evidence="6" id="KW-0597">Phosphoprotein</keyword>
<feature type="domain" description="HAMP" evidence="17">
    <location>
        <begin position="223"/>
        <end position="275"/>
    </location>
</feature>
<evidence type="ECO:0000256" key="9">
    <source>
        <dbReference type="ARBA" id="ARBA00022741"/>
    </source>
</evidence>
<evidence type="ECO:0000256" key="14">
    <source>
        <dbReference type="ARBA" id="ARBA00023136"/>
    </source>
</evidence>
<dbReference type="Pfam" id="PF00672">
    <property type="entry name" value="HAMP"/>
    <property type="match status" value="1"/>
</dbReference>
<evidence type="ECO:0000256" key="3">
    <source>
        <dbReference type="ARBA" id="ARBA00012438"/>
    </source>
</evidence>
<evidence type="ECO:0000256" key="15">
    <source>
        <dbReference type="SAM" id="Phobius"/>
    </source>
</evidence>
<protein>
    <recommendedName>
        <fullName evidence="3">histidine kinase</fullName>
        <ecNumber evidence="3">2.7.13.3</ecNumber>
    </recommendedName>
</protein>
<dbReference type="InterPro" id="IPR004358">
    <property type="entry name" value="Sig_transdc_His_kin-like_C"/>
</dbReference>
<dbReference type="PANTHER" id="PTHR44936:SF5">
    <property type="entry name" value="SENSOR HISTIDINE KINASE ENVZ"/>
    <property type="match status" value="1"/>
</dbReference>
<dbReference type="InterPro" id="IPR005467">
    <property type="entry name" value="His_kinase_dom"/>
</dbReference>
<evidence type="ECO:0000256" key="7">
    <source>
        <dbReference type="ARBA" id="ARBA00022679"/>
    </source>
</evidence>
<name>A0ABU9H9D2_9GAMM</name>
<dbReference type="InterPro" id="IPR036890">
    <property type="entry name" value="HATPase_C_sf"/>
</dbReference>
<dbReference type="SUPFAM" id="SSF47384">
    <property type="entry name" value="Homodimeric domain of signal transducing histidine kinase"/>
    <property type="match status" value="1"/>
</dbReference>
<dbReference type="InterPro" id="IPR003594">
    <property type="entry name" value="HATPase_dom"/>
</dbReference>
<dbReference type="InterPro" id="IPR003660">
    <property type="entry name" value="HAMP_dom"/>
</dbReference>
<evidence type="ECO:0000256" key="12">
    <source>
        <dbReference type="ARBA" id="ARBA00022989"/>
    </source>
</evidence>
<comment type="catalytic activity">
    <reaction evidence="1">
        <text>ATP + protein L-histidine = ADP + protein N-phospho-L-histidine.</text>
        <dbReference type="EC" id="2.7.13.3"/>
    </reaction>
</comment>
<keyword evidence="8 15" id="KW-0812">Transmembrane</keyword>
<dbReference type="InterPro" id="IPR036097">
    <property type="entry name" value="HisK_dim/P_sf"/>
</dbReference>
<dbReference type="InterPro" id="IPR003661">
    <property type="entry name" value="HisK_dim/P_dom"/>
</dbReference>
<comment type="subcellular location">
    <subcellularLocation>
        <location evidence="2">Cell inner membrane</location>
        <topology evidence="2">Multi-pass membrane protein</topology>
    </subcellularLocation>
</comment>
<keyword evidence="12 15" id="KW-1133">Transmembrane helix</keyword>
<dbReference type="Pfam" id="PF02518">
    <property type="entry name" value="HATPase_c"/>
    <property type="match status" value="1"/>
</dbReference>
<dbReference type="Gene3D" id="3.30.565.10">
    <property type="entry name" value="Histidine kinase-like ATPase, C-terminal domain"/>
    <property type="match status" value="1"/>
</dbReference>
<dbReference type="SUPFAM" id="SSF55874">
    <property type="entry name" value="ATPase domain of HSP90 chaperone/DNA topoisomerase II/histidine kinase"/>
    <property type="match status" value="1"/>
</dbReference>
<evidence type="ECO:0000313" key="19">
    <source>
        <dbReference type="Proteomes" id="UP001366060"/>
    </source>
</evidence>
<evidence type="ECO:0000256" key="13">
    <source>
        <dbReference type="ARBA" id="ARBA00023012"/>
    </source>
</evidence>
<keyword evidence="14 15" id="KW-0472">Membrane</keyword>
<evidence type="ECO:0000259" key="17">
    <source>
        <dbReference type="PROSITE" id="PS50885"/>
    </source>
</evidence>
<keyword evidence="10" id="KW-0418">Kinase</keyword>
<keyword evidence="5" id="KW-0997">Cell inner membrane</keyword>
<evidence type="ECO:0000259" key="16">
    <source>
        <dbReference type="PROSITE" id="PS50109"/>
    </source>
</evidence>
<comment type="caution">
    <text evidence="18">The sequence shown here is derived from an EMBL/GenBank/DDBJ whole genome shotgun (WGS) entry which is preliminary data.</text>
</comment>
<organism evidence="18 19">
    <name type="scientific">Psychromonas arctica</name>
    <dbReference type="NCBI Taxonomy" id="168275"/>
    <lineage>
        <taxon>Bacteria</taxon>
        <taxon>Pseudomonadati</taxon>
        <taxon>Pseudomonadota</taxon>
        <taxon>Gammaproteobacteria</taxon>
        <taxon>Alteromonadales</taxon>
        <taxon>Psychromonadaceae</taxon>
        <taxon>Psychromonas</taxon>
    </lineage>
</organism>
<evidence type="ECO:0000256" key="11">
    <source>
        <dbReference type="ARBA" id="ARBA00022840"/>
    </source>
</evidence>
<feature type="transmembrane region" description="Helical" evidence="15">
    <location>
        <begin position="204"/>
        <end position="222"/>
    </location>
</feature>
<evidence type="ECO:0000256" key="6">
    <source>
        <dbReference type="ARBA" id="ARBA00022553"/>
    </source>
</evidence>
<feature type="domain" description="Histidine kinase" evidence="16">
    <location>
        <begin position="283"/>
        <end position="475"/>
    </location>
</feature>
<keyword evidence="7" id="KW-0808">Transferase</keyword>
<dbReference type="SMART" id="SM00387">
    <property type="entry name" value="HATPase_c"/>
    <property type="match status" value="1"/>
</dbReference>
<gene>
    <name evidence="18" type="ORF">V6255_04565</name>
</gene>
<keyword evidence="9" id="KW-0547">Nucleotide-binding</keyword>
<dbReference type="Pfam" id="PF00512">
    <property type="entry name" value="HisKA"/>
    <property type="match status" value="1"/>
</dbReference>
<evidence type="ECO:0000313" key="18">
    <source>
        <dbReference type="EMBL" id="MEL0658408.1"/>
    </source>
</evidence>
<evidence type="ECO:0000256" key="1">
    <source>
        <dbReference type="ARBA" id="ARBA00000085"/>
    </source>
</evidence>
<proteinExistence type="predicted"/>
<dbReference type="GO" id="GO:0005524">
    <property type="term" value="F:ATP binding"/>
    <property type="evidence" value="ECO:0007669"/>
    <property type="project" value="UniProtKB-KW"/>
</dbReference>
<dbReference type="EMBL" id="JBAKBA010000007">
    <property type="protein sequence ID" value="MEL0658408.1"/>
    <property type="molecule type" value="Genomic_DNA"/>
</dbReference>
<evidence type="ECO:0000256" key="5">
    <source>
        <dbReference type="ARBA" id="ARBA00022519"/>
    </source>
</evidence>
<dbReference type="RefSeq" id="WP_341627068.1">
    <property type="nucleotide sequence ID" value="NZ_JBAKBA010000007.1"/>
</dbReference>
<keyword evidence="4" id="KW-1003">Cell membrane</keyword>
<keyword evidence="13" id="KW-0902">Two-component regulatory system</keyword>
<evidence type="ECO:0000256" key="10">
    <source>
        <dbReference type="ARBA" id="ARBA00022777"/>
    </source>
</evidence>
<dbReference type="Proteomes" id="UP001366060">
    <property type="component" value="Unassembled WGS sequence"/>
</dbReference>
<dbReference type="CDD" id="cd00082">
    <property type="entry name" value="HisKA"/>
    <property type="match status" value="1"/>
</dbReference>
<dbReference type="CDD" id="cd00075">
    <property type="entry name" value="HATPase"/>
    <property type="match status" value="1"/>
</dbReference>
<dbReference type="PROSITE" id="PS50885">
    <property type="entry name" value="HAMP"/>
    <property type="match status" value="1"/>
</dbReference>
<accession>A0ABU9H9D2</accession>
<evidence type="ECO:0000256" key="8">
    <source>
        <dbReference type="ARBA" id="ARBA00022692"/>
    </source>
</evidence>
<dbReference type="Gene3D" id="1.10.287.130">
    <property type="match status" value="1"/>
</dbReference>
<keyword evidence="19" id="KW-1185">Reference proteome</keyword>
<dbReference type="PROSITE" id="PS50109">
    <property type="entry name" value="HIS_KIN"/>
    <property type="match status" value="1"/>
</dbReference>
<dbReference type="CDD" id="cd06225">
    <property type="entry name" value="HAMP"/>
    <property type="match status" value="1"/>
</dbReference>
<reference evidence="18 19" key="1">
    <citation type="submission" date="2024-02" db="EMBL/GenBank/DDBJ databases">
        <title>Bacteria isolated from the canopy kelp, Nereocystis luetkeana.</title>
        <authorList>
            <person name="Pfister C.A."/>
            <person name="Younker I.T."/>
            <person name="Light S.H."/>
        </authorList>
    </citation>
    <scope>NUCLEOTIDE SEQUENCE [LARGE SCALE GENOMIC DNA]</scope>
    <source>
        <strain evidence="18 19">TI.2.07</strain>
    </source>
</reference>
<evidence type="ECO:0000256" key="4">
    <source>
        <dbReference type="ARBA" id="ARBA00022475"/>
    </source>
</evidence>
<dbReference type="InterPro" id="IPR050980">
    <property type="entry name" value="2C_sensor_his_kinase"/>
</dbReference>
<dbReference type="PRINTS" id="PR00344">
    <property type="entry name" value="BCTRLSENSOR"/>
</dbReference>